<dbReference type="Pfam" id="PF22570">
    <property type="entry name" value="LiaF-TM"/>
    <property type="match status" value="1"/>
</dbReference>
<dbReference type="InterPro" id="IPR054331">
    <property type="entry name" value="LiaF_TM"/>
</dbReference>
<evidence type="ECO:0000256" key="1">
    <source>
        <dbReference type="SAM" id="Phobius"/>
    </source>
</evidence>
<evidence type="ECO:0000313" key="4">
    <source>
        <dbReference type="Proteomes" id="UP001208131"/>
    </source>
</evidence>
<accession>A0AAE3LGZ4</accession>
<dbReference type="AlphaFoldDB" id="A0AAE3LGZ4"/>
<feature type="transmembrane region" description="Helical" evidence="1">
    <location>
        <begin position="52"/>
        <end position="68"/>
    </location>
</feature>
<dbReference type="EMBL" id="JAOQJZ010000003">
    <property type="protein sequence ID" value="MCU6705043.1"/>
    <property type="molecule type" value="Genomic_DNA"/>
</dbReference>
<organism evidence="3 4">
    <name type="scientific">Hominimerdicola aceti</name>
    <dbReference type="NCBI Taxonomy" id="2981726"/>
    <lineage>
        <taxon>Bacteria</taxon>
        <taxon>Bacillati</taxon>
        <taxon>Bacillota</taxon>
        <taxon>Clostridia</taxon>
        <taxon>Eubacteriales</taxon>
        <taxon>Oscillospiraceae</taxon>
        <taxon>Hominimerdicola</taxon>
    </lineage>
</organism>
<name>A0AAE3LGZ4_9FIRM</name>
<sequence>MKNKNLIWGLFFILAGVALILDRTGLLGSVSVWSVVISLLLVPVIVTSVRHLNFWGIFFPMAIMAILFDETLGIEKFTPWPVLGAALLLSVGFSFIFPYRYRFTQSKWTTHTTDNPAWDKSSDNGEYVRIDAKFSGCTKYITSKVLKRVDISCRYSGMEVYFDSADMAGNEVELNVDVLCGGVELYIPKNWGIKVEADCVLGGIDQPNGAYDEKEKILIIKGRAKIAGIDITYV</sequence>
<feature type="transmembrane region" description="Helical" evidence="1">
    <location>
        <begin position="27"/>
        <end position="45"/>
    </location>
</feature>
<keyword evidence="1" id="KW-1133">Transmembrane helix</keyword>
<feature type="transmembrane region" description="Helical" evidence="1">
    <location>
        <begin position="80"/>
        <end position="99"/>
    </location>
</feature>
<comment type="caution">
    <text evidence="3">The sequence shown here is derived from an EMBL/GenBank/DDBJ whole genome shotgun (WGS) entry which is preliminary data.</text>
</comment>
<dbReference type="RefSeq" id="WP_022286551.1">
    <property type="nucleotide sequence ID" value="NZ_JAOQJZ010000003.1"/>
</dbReference>
<reference evidence="3 4" key="1">
    <citation type="journal article" date="2021" name="ISME Commun">
        <title>Automated analysis of genomic sequences facilitates high-throughput and comprehensive description of bacteria.</title>
        <authorList>
            <person name="Hitch T.C.A."/>
        </authorList>
    </citation>
    <scope>NUCLEOTIDE SEQUENCE [LARGE SCALE GENOMIC DNA]</scope>
    <source>
        <strain evidence="3 4">Sanger_31</strain>
    </source>
</reference>
<feature type="domain" description="LiaF transmembrane" evidence="2">
    <location>
        <begin position="7"/>
        <end position="98"/>
    </location>
</feature>
<gene>
    <name evidence="3" type="ORF">OCV57_03760</name>
</gene>
<feature type="transmembrane region" description="Helical" evidence="1">
    <location>
        <begin position="5"/>
        <end position="21"/>
    </location>
</feature>
<evidence type="ECO:0000259" key="2">
    <source>
        <dbReference type="Pfam" id="PF22570"/>
    </source>
</evidence>
<keyword evidence="4" id="KW-1185">Reference proteome</keyword>
<dbReference type="Proteomes" id="UP001208131">
    <property type="component" value="Unassembled WGS sequence"/>
</dbReference>
<keyword evidence="1" id="KW-0812">Transmembrane</keyword>
<evidence type="ECO:0000313" key="3">
    <source>
        <dbReference type="EMBL" id="MCU6705043.1"/>
    </source>
</evidence>
<protein>
    <recommendedName>
        <fullName evidence="2">LiaF transmembrane domain-containing protein</fullName>
    </recommendedName>
</protein>
<proteinExistence type="predicted"/>
<keyword evidence="1" id="KW-0472">Membrane</keyword>